<proteinExistence type="predicted"/>
<accession>A0A2P2PAX2</accession>
<keyword evidence="1" id="KW-0812">Transmembrane</keyword>
<feature type="transmembrane region" description="Helical" evidence="1">
    <location>
        <begin position="7"/>
        <end position="22"/>
    </location>
</feature>
<keyword evidence="1" id="KW-1133">Transmembrane helix</keyword>
<sequence length="23" mass="2774">MNYLNCYLIYSSCLFLYVYFGIA</sequence>
<reference evidence="2" key="1">
    <citation type="submission" date="2018-02" db="EMBL/GenBank/DDBJ databases">
        <title>Rhizophora mucronata_Transcriptome.</title>
        <authorList>
            <person name="Meera S.P."/>
            <person name="Sreeshan A."/>
            <person name="Augustine A."/>
        </authorList>
    </citation>
    <scope>NUCLEOTIDE SEQUENCE</scope>
    <source>
        <tissue evidence="2">Leaf</tissue>
    </source>
</reference>
<name>A0A2P2PAX2_RHIMU</name>
<protein>
    <submittedName>
        <fullName evidence="2">Uncharacterized protein</fullName>
    </submittedName>
</protein>
<dbReference type="EMBL" id="GGEC01071426">
    <property type="protein sequence ID" value="MBX51910.1"/>
    <property type="molecule type" value="Transcribed_RNA"/>
</dbReference>
<evidence type="ECO:0000313" key="2">
    <source>
        <dbReference type="EMBL" id="MBX51910.1"/>
    </source>
</evidence>
<organism evidence="2">
    <name type="scientific">Rhizophora mucronata</name>
    <name type="common">Asiatic mangrove</name>
    <dbReference type="NCBI Taxonomy" id="61149"/>
    <lineage>
        <taxon>Eukaryota</taxon>
        <taxon>Viridiplantae</taxon>
        <taxon>Streptophyta</taxon>
        <taxon>Embryophyta</taxon>
        <taxon>Tracheophyta</taxon>
        <taxon>Spermatophyta</taxon>
        <taxon>Magnoliopsida</taxon>
        <taxon>eudicotyledons</taxon>
        <taxon>Gunneridae</taxon>
        <taxon>Pentapetalae</taxon>
        <taxon>rosids</taxon>
        <taxon>fabids</taxon>
        <taxon>Malpighiales</taxon>
        <taxon>Rhizophoraceae</taxon>
        <taxon>Rhizophora</taxon>
    </lineage>
</organism>
<evidence type="ECO:0000256" key="1">
    <source>
        <dbReference type="SAM" id="Phobius"/>
    </source>
</evidence>
<keyword evidence="1" id="KW-0472">Membrane</keyword>
<dbReference type="AlphaFoldDB" id="A0A2P2PAX2"/>